<dbReference type="EMBL" id="BAAAZO010000006">
    <property type="protein sequence ID" value="GAA3618367.1"/>
    <property type="molecule type" value="Genomic_DNA"/>
</dbReference>
<keyword evidence="1" id="KW-0238">DNA-binding</keyword>
<dbReference type="InterPro" id="IPR010982">
    <property type="entry name" value="Lambda_DNA-bd_dom_sf"/>
</dbReference>
<dbReference type="RefSeq" id="WP_231480798.1">
    <property type="nucleotide sequence ID" value="NZ_BAAAZO010000006.1"/>
</dbReference>
<evidence type="ECO:0000256" key="1">
    <source>
        <dbReference type="ARBA" id="ARBA00023125"/>
    </source>
</evidence>
<dbReference type="InterPro" id="IPR050807">
    <property type="entry name" value="TransReg_Diox_bact_type"/>
</dbReference>
<comment type="caution">
    <text evidence="3">The sequence shown here is derived from an EMBL/GenBank/DDBJ whole genome shotgun (WGS) entry which is preliminary data.</text>
</comment>
<dbReference type="SMART" id="SM00530">
    <property type="entry name" value="HTH_XRE"/>
    <property type="match status" value="1"/>
</dbReference>
<organism evidence="3 4">
    <name type="scientific">Kineosporia mesophila</name>
    <dbReference type="NCBI Taxonomy" id="566012"/>
    <lineage>
        <taxon>Bacteria</taxon>
        <taxon>Bacillati</taxon>
        <taxon>Actinomycetota</taxon>
        <taxon>Actinomycetes</taxon>
        <taxon>Kineosporiales</taxon>
        <taxon>Kineosporiaceae</taxon>
        <taxon>Kineosporia</taxon>
    </lineage>
</organism>
<accession>A0ABP6ZS33</accession>
<keyword evidence="4" id="KW-1185">Reference proteome</keyword>
<sequence>MADLQTVIAANVRSERARLKLTQRQLGERLGVSGDTVSDIESGQRTTTANDIPRFCEALGITITELFARAEPDDLGVMGLQ</sequence>
<dbReference type="Proteomes" id="UP001501074">
    <property type="component" value="Unassembled WGS sequence"/>
</dbReference>
<protein>
    <recommendedName>
        <fullName evidence="2">HTH cro/C1-type domain-containing protein</fullName>
    </recommendedName>
</protein>
<gene>
    <name evidence="3" type="ORF">GCM10022223_38900</name>
</gene>
<dbReference type="Gene3D" id="1.10.260.40">
    <property type="entry name" value="lambda repressor-like DNA-binding domains"/>
    <property type="match status" value="1"/>
</dbReference>
<evidence type="ECO:0000259" key="2">
    <source>
        <dbReference type="PROSITE" id="PS50943"/>
    </source>
</evidence>
<reference evidence="4" key="1">
    <citation type="journal article" date="2019" name="Int. J. Syst. Evol. Microbiol.">
        <title>The Global Catalogue of Microorganisms (GCM) 10K type strain sequencing project: providing services to taxonomists for standard genome sequencing and annotation.</title>
        <authorList>
            <consortium name="The Broad Institute Genomics Platform"/>
            <consortium name="The Broad Institute Genome Sequencing Center for Infectious Disease"/>
            <person name="Wu L."/>
            <person name="Ma J."/>
        </authorList>
    </citation>
    <scope>NUCLEOTIDE SEQUENCE [LARGE SCALE GENOMIC DNA]</scope>
    <source>
        <strain evidence="4">JCM 16902</strain>
    </source>
</reference>
<dbReference type="Pfam" id="PF13560">
    <property type="entry name" value="HTH_31"/>
    <property type="match status" value="1"/>
</dbReference>
<dbReference type="CDD" id="cd00093">
    <property type="entry name" value="HTH_XRE"/>
    <property type="match status" value="1"/>
</dbReference>
<proteinExistence type="predicted"/>
<dbReference type="PANTHER" id="PTHR46797">
    <property type="entry name" value="HTH-TYPE TRANSCRIPTIONAL REGULATOR"/>
    <property type="match status" value="1"/>
</dbReference>
<evidence type="ECO:0000313" key="4">
    <source>
        <dbReference type="Proteomes" id="UP001501074"/>
    </source>
</evidence>
<dbReference type="PROSITE" id="PS50943">
    <property type="entry name" value="HTH_CROC1"/>
    <property type="match status" value="1"/>
</dbReference>
<feature type="domain" description="HTH cro/C1-type" evidence="2">
    <location>
        <begin position="12"/>
        <end position="66"/>
    </location>
</feature>
<dbReference type="SUPFAM" id="SSF47413">
    <property type="entry name" value="lambda repressor-like DNA-binding domains"/>
    <property type="match status" value="1"/>
</dbReference>
<dbReference type="PANTHER" id="PTHR46797:SF1">
    <property type="entry name" value="METHYLPHOSPHONATE SYNTHASE"/>
    <property type="match status" value="1"/>
</dbReference>
<dbReference type="InterPro" id="IPR001387">
    <property type="entry name" value="Cro/C1-type_HTH"/>
</dbReference>
<evidence type="ECO:0000313" key="3">
    <source>
        <dbReference type="EMBL" id="GAA3618367.1"/>
    </source>
</evidence>
<name>A0ABP6ZS33_9ACTN</name>